<name>A0A8D8PVB1_9HEMI</name>
<evidence type="ECO:0000313" key="1">
    <source>
        <dbReference type="EMBL" id="CAG6615400.1"/>
    </source>
</evidence>
<reference evidence="1" key="1">
    <citation type="submission" date="2021-05" db="EMBL/GenBank/DDBJ databases">
        <authorList>
            <person name="Alioto T."/>
            <person name="Alioto T."/>
            <person name="Gomez Garrido J."/>
        </authorList>
    </citation>
    <scope>NUCLEOTIDE SEQUENCE</scope>
</reference>
<accession>A0A8D8PVB1</accession>
<dbReference type="EMBL" id="HBUF01032771">
    <property type="protein sequence ID" value="CAG6615399.1"/>
    <property type="molecule type" value="Transcribed_RNA"/>
</dbReference>
<sequence length="116" mass="13787">MGNFNRESHLIVGTTVQPQLNFRLLNSEVATMQRPLEEFKLTYLKLKIRQGNFLCSSSVRDVNKIREKKREKKNTFVECADSLVTDDLVVRECCLVIRRRWFKLQLMKKYDPHLEI</sequence>
<dbReference type="EMBL" id="HBUF01032772">
    <property type="protein sequence ID" value="CAG6615400.1"/>
    <property type="molecule type" value="Transcribed_RNA"/>
</dbReference>
<proteinExistence type="predicted"/>
<dbReference type="AlphaFoldDB" id="A0A8D8PVB1"/>
<organism evidence="1">
    <name type="scientific">Cacopsylla melanoneura</name>
    <dbReference type="NCBI Taxonomy" id="428564"/>
    <lineage>
        <taxon>Eukaryota</taxon>
        <taxon>Metazoa</taxon>
        <taxon>Ecdysozoa</taxon>
        <taxon>Arthropoda</taxon>
        <taxon>Hexapoda</taxon>
        <taxon>Insecta</taxon>
        <taxon>Pterygota</taxon>
        <taxon>Neoptera</taxon>
        <taxon>Paraneoptera</taxon>
        <taxon>Hemiptera</taxon>
        <taxon>Sternorrhyncha</taxon>
        <taxon>Psylloidea</taxon>
        <taxon>Psyllidae</taxon>
        <taxon>Psyllinae</taxon>
        <taxon>Cacopsylla</taxon>
    </lineage>
</organism>
<protein>
    <submittedName>
        <fullName evidence="1">Uncharacterized protein</fullName>
    </submittedName>
</protein>